<dbReference type="Pfam" id="PF13561">
    <property type="entry name" value="adh_short_C2"/>
    <property type="match status" value="1"/>
</dbReference>
<dbReference type="InterPro" id="IPR036291">
    <property type="entry name" value="NAD(P)-bd_dom_sf"/>
</dbReference>
<dbReference type="GO" id="GO:0016616">
    <property type="term" value="F:oxidoreductase activity, acting on the CH-OH group of donors, NAD or NADP as acceptor"/>
    <property type="evidence" value="ECO:0007669"/>
    <property type="project" value="UniProtKB-ARBA"/>
</dbReference>
<protein>
    <recommendedName>
        <fullName evidence="4">Ketoreductase domain-containing protein</fullName>
    </recommendedName>
</protein>
<dbReference type="Proteomes" id="UP000620104">
    <property type="component" value="Unassembled WGS sequence"/>
</dbReference>
<evidence type="ECO:0000313" key="6">
    <source>
        <dbReference type="Proteomes" id="UP000620104"/>
    </source>
</evidence>
<evidence type="ECO:0000256" key="1">
    <source>
        <dbReference type="ARBA" id="ARBA00006484"/>
    </source>
</evidence>
<comment type="caution">
    <text evidence="5">The sequence shown here is derived from an EMBL/GenBank/DDBJ whole genome shotgun (WGS) entry which is preliminary data.</text>
</comment>
<dbReference type="EMBL" id="BLZA01000011">
    <property type="protein sequence ID" value="GHJ85305.1"/>
    <property type="molecule type" value="Genomic_DNA"/>
</dbReference>
<comment type="similarity">
    <text evidence="1 3">Belongs to the short-chain dehydrogenases/reductases (SDR) family.</text>
</comment>
<evidence type="ECO:0000313" key="5">
    <source>
        <dbReference type="EMBL" id="GHJ85305.1"/>
    </source>
</evidence>
<dbReference type="FunFam" id="3.40.50.720:FF:000084">
    <property type="entry name" value="Short-chain dehydrogenase reductase"/>
    <property type="match status" value="1"/>
</dbReference>
<dbReference type="GO" id="GO:0050664">
    <property type="term" value="F:oxidoreductase activity, acting on NAD(P)H, oxygen as acceptor"/>
    <property type="evidence" value="ECO:0007669"/>
    <property type="project" value="TreeGrafter"/>
</dbReference>
<keyword evidence="2" id="KW-0560">Oxidoreductase</keyword>
<feature type="domain" description="Ketoreductase" evidence="4">
    <location>
        <begin position="13"/>
        <end position="187"/>
    </location>
</feature>
<reference evidence="5" key="1">
    <citation type="submission" date="2020-07" db="EMBL/GenBank/DDBJ databases">
        <title>Draft Genome Sequence of a Deep-Sea Yeast, Naganishia (Cryptococcus) liquefaciens strain N6.</title>
        <authorList>
            <person name="Han Y.W."/>
            <person name="Kajitani R."/>
            <person name="Morimoto H."/>
            <person name="Parhat M."/>
            <person name="Tsubouchi H."/>
            <person name="Bakenova O."/>
            <person name="Ogata M."/>
            <person name="Argunhan B."/>
            <person name="Aoki R."/>
            <person name="Kajiwara S."/>
            <person name="Itoh T."/>
            <person name="Iwasaki H."/>
        </authorList>
    </citation>
    <scope>NUCLEOTIDE SEQUENCE</scope>
    <source>
        <strain evidence="5">N6</strain>
    </source>
</reference>
<dbReference type="AlphaFoldDB" id="A0A8H3TRJ2"/>
<evidence type="ECO:0000256" key="3">
    <source>
        <dbReference type="RuleBase" id="RU000363"/>
    </source>
</evidence>
<sequence>MVGTGWNIDLSGKAIIVTGGNRGIGLAISRQVAQAGGHVAVVYHSSEEAPEVAEKIAEEFNVKTKAYKVDTSDAKAMHELVHSVYADLGPVGGLVANAGVGVSKPALEMTHDDFLQQFDTNFWGVFAASQACAALWKEHGYQNGRIVFVSSMSAKIANKGATQCFYNPSKAAVSMLAKVLAMEWSELGISVNTVCPGYVEYVGQSRYLKMDPFDTDFHPALSFSTDMTAGMKKDQSALEAKMKDQVPLGRMSQPDEQAGMVVFLLSDAASYITGSDHLIDGGCTLW</sequence>
<dbReference type="SMART" id="SM00822">
    <property type="entry name" value="PKS_KR"/>
    <property type="match status" value="1"/>
</dbReference>
<gene>
    <name evidence="5" type="ORF">NliqN6_1707</name>
</gene>
<dbReference type="PRINTS" id="PR00081">
    <property type="entry name" value="GDHRDH"/>
</dbReference>
<dbReference type="SUPFAM" id="SSF51735">
    <property type="entry name" value="NAD(P)-binding Rossmann-fold domains"/>
    <property type="match status" value="1"/>
</dbReference>
<proteinExistence type="inferred from homology"/>
<evidence type="ECO:0000256" key="2">
    <source>
        <dbReference type="ARBA" id="ARBA00023002"/>
    </source>
</evidence>
<dbReference type="InterPro" id="IPR002347">
    <property type="entry name" value="SDR_fam"/>
</dbReference>
<organism evidence="5 6">
    <name type="scientific">Naganishia liquefaciens</name>
    <dbReference type="NCBI Taxonomy" id="104408"/>
    <lineage>
        <taxon>Eukaryota</taxon>
        <taxon>Fungi</taxon>
        <taxon>Dikarya</taxon>
        <taxon>Basidiomycota</taxon>
        <taxon>Agaricomycotina</taxon>
        <taxon>Tremellomycetes</taxon>
        <taxon>Filobasidiales</taxon>
        <taxon>Filobasidiaceae</taxon>
        <taxon>Naganishia</taxon>
    </lineage>
</organism>
<dbReference type="InterPro" id="IPR057326">
    <property type="entry name" value="KR_dom"/>
</dbReference>
<dbReference type="OrthoDB" id="1888931at2759"/>
<keyword evidence="6" id="KW-1185">Reference proteome</keyword>
<evidence type="ECO:0000259" key="4">
    <source>
        <dbReference type="SMART" id="SM00822"/>
    </source>
</evidence>
<dbReference type="PANTHER" id="PTHR43008:SF6">
    <property type="entry name" value="NADP-DEPENDENT MANNITOL DEHYDROGENASE"/>
    <property type="match status" value="1"/>
</dbReference>
<accession>A0A8H3TRJ2</accession>
<dbReference type="Gene3D" id="3.40.50.720">
    <property type="entry name" value="NAD(P)-binding Rossmann-like Domain"/>
    <property type="match status" value="1"/>
</dbReference>
<dbReference type="Pfam" id="PF00106">
    <property type="entry name" value="adh_short"/>
    <property type="match status" value="1"/>
</dbReference>
<dbReference type="PANTHER" id="PTHR43008">
    <property type="entry name" value="BENZIL REDUCTASE"/>
    <property type="match status" value="1"/>
</dbReference>
<dbReference type="PRINTS" id="PR00080">
    <property type="entry name" value="SDRFAMILY"/>
</dbReference>
<name>A0A8H3TRJ2_9TREE</name>